<dbReference type="Proteomes" id="UP001060085">
    <property type="component" value="Linkage Group LG02"/>
</dbReference>
<gene>
    <name evidence="1" type="ORF">M9H77_08603</name>
</gene>
<dbReference type="EMBL" id="CM044702">
    <property type="protein sequence ID" value="KAI5677653.1"/>
    <property type="molecule type" value="Genomic_DNA"/>
</dbReference>
<accession>A0ACC0BYP0</accession>
<organism evidence="1 2">
    <name type="scientific">Catharanthus roseus</name>
    <name type="common">Madagascar periwinkle</name>
    <name type="synonym">Vinca rosea</name>
    <dbReference type="NCBI Taxonomy" id="4058"/>
    <lineage>
        <taxon>Eukaryota</taxon>
        <taxon>Viridiplantae</taxon>
        <taxon>Streptophyta</taxon>
        <taxon>Embryophyta</taxon>
        <taxon>Tracheophyta</taxon>
        <taxon>Spermatophyta</taxon>
        <taxon>Magnoliopsida</taxon>
        <taxon>eudicotyledons</taxon>
        <taxon>Gunneridae</taxon>
        <taxon>Pentapetalae</taxon>
        <taxon>asterids</taxon>
        <taxon>lamiids</taxon>
        <taxon>Gentianales</taxon>
        <taxon>Apocynaceae</taxon>
        <taxon>Rauvolfioideae</taxon>
        <taxon>Vinceae</taxon>
        <taxon>Catharanthinae</taxon>
        <taxon>Catharanthus</taxon>
    </lineage>
</organism>
<name>A0ACC0BYP0_CATRO</name>
<keyword evidence="2" id="KW-1185">Reference proteome</keyword>
<sequence>MSLPLPKTHPHVMRKQLAKRILLCFPTYLVTHKLFVSFHDNFVRDKLTPISFQIYIVLKFLPVVRTEKQRGEKKEKRGMAEYCVTGGSGFIATYLIKALLQKGHTVRTTVRDPENVNKVGFLWELEGAKERLKILKADLLEEGSFDEAIQGVDGVFHTASPVLVPYDEHVKENLIDPCIKGTLNVLNSCKKASNTVKRVVLTSSCSSIRYRYDVQQVSPLNESHWSDTEYCKRYNLWYAFAKTIAEQEAWKMAKESGIELVVVNPSFVVGPLLAPQPTSTLQLILAIVKGLMPEYPNTTVGFVHIDDVVAAHILAMEENKASGRLVCSNSVAHWSQIIEMLRAKYPSYPYIDKCSKMEGDNNPHSMDSKKIVKLGLPPLKSLDQMFEDCIKSFQDKAFL</sequence>
<proteinExistence type="predicted"/>
<evidence type="ECO:0000313" key="1">
    <source>
        <dbReference type="EMBL" id="KAI5677653.1"/>
    </source>
</evidence>
<comment type="caution">
    <text evidence="1">The sequence shown here is derived from an EMBL/GenBank/DDBJ whole genome shotgun (WGS) entry which is preliminary data.</text>
</comment>
<protein>
    <submittedName>
        <fullName evidence="1">Uncharacterized protein</fullName>
    </submittedName>
</protein>
<reference evidence="2" key="1">
    <citation type="journal article" date="2023" name="Nat. Plants">
        <title>Single-cell RNA sequencing provides a high-resolution roadmap for understanding the multicellular compartmentation of specialized metabolism.</title>
        <authorList>
            <person name="Sun S."/>
            <person name="Shen X."/>
            <person name="Li Y."/>
            <person name="Li Y."/>
            <person name="Wang S."/>
            <person name="Li R."/>
            <person name="Zhang H."/>
            <person name="Shen G."/>
            <person name="Guo B."/>
            <person name="Wei J."/>
            <person name="Xu J."/>
            <person name="St-Pierre B."/>
            <person name="Chen S."/>
            <person name="Sun C."/>
        </authorList>
    </citation>
    <scope>NUCLEOTIDE SEQUENCE [LARGE SCALE GENOMIC DNA]</scope>
</reference>
<evidence type="ECO:0000313" key="2">
    <source>
        <dbReference type="Proteomes" id="UP001060085"/>
    </source>
</evidence>